<dbReference type="AlphaFoldDB" id="A0A564XVE1"/>
<keyword evidence="3" id="KW-1185">Reference proteome</keyword>
<name>A0A564XVE1_HYMDI</name>
<dbReference type="InterPro" id="IPR051745">
    <property type="entry name" value="Intracell_Transport_Effector"/>
</dbReference>
<dbReference type="GO" id="GO:0017022">
    <property type="term" value="F:myosin binding"/>
    <property type="evidence" value="ECO:0007669"/>
    <property type="project" value="TreeGrafter"/>
</dbReference>
<evidence type="ECO:0000259" key="1">
    <source>
        <dbReference type="PROSITE" id="PS50916"/>
    </source>
</evidence>
<dbReference type="Proteomes" id="UP000321570">
    <property type="component" value="Unassembled WGS sequence"/>
</dbReference>
<protein>
    <recommendedName>
        <fullName evidence="1">RabBD domain-containing protein</fullName>
    </recommendedName>
</protein>
<dbReference type="PROSITE" id="PS50916">
    <property type="entry name" value="RABBD"/>
    <property type="match status" value="1"/>
</dbReference>
<dbReference type="SUPFAM" id="SSF57903">
    <property type="entry name" value="FYVE/PHD zinc finger"/>
    <property type="match status" value="1"/>
</dbReference>
<dbReference type="PANTHER" id="PTHR14555">
    <property type="entry name" value="MYELIN-ASSOCIATED OLIGODENDROCYTIC BASIC PROTEIN MOBP -RELATED"/>
    <property type="match status" value="1"/>
</dbReference>
<evidence type="ECO:0000313" key="2">
    <source>
        <dbReference type="EMBL" id="VUZ38856.1"/>
    </source>
</evidence>
<dbReference type="EMBL" id="CABIJS010000008">
    <property type="protein sequence ID" value="VUZ38856.1"/>
    <property type="molecule type" value="Genomic_DNA"/>
</dbReference>
<dbReference type="Pfam" id="PF02318">
    <property type="entry name" value="FYVE_2"/>
    <property type="match status" value="1"/>
</dbReference>
<feature type="domain" description="RabBD" evidence="1">
    <location>
        <begin position="37"/>
        <end position="152"/>
    </location>
</feature>
<dbReference type="InterPro" id="IPR011011">
    <property type="entry name" value="Znf_FYVE_PHD"/>
</dbReference>
<dbReference type="InterPro" id="IPR010911">
    <property type="entry name" value="Rab_BD"/>
</dbReference>
<dbReference type="Gene3D" id="3.30.40.10">
    <property type="entry name" value="Zinc/RING finger domain, C3HC4 (zinc finger)"/>
    <property type="match status" value="1"/>
</dbReference>
<dbReference type="GO" id="GO:0030864">
    <property type="term" value="C:cortical actin cytoskeleton"/>
    <property type="evidence" value="ECO:0007669"/>
    <property type="project" value="TreeGrafter"/>
</dbReference>
<organism evidence="2 3">
    <name type="scientific">Hymenolepis diminuta</name>
    <name type="common">Rat tapeworm</name>
    <dbReference type="NCBI Taxonomy" id="6216"/>
    <lineage>
        <taxon>Eukaryota</taxon>
        <taxon>Metazoa</taxon>
        <taxon>Spiralia</taxon>
        <taxon>Lophotrochozoa</taxon>
        <taxon>Platyhelminthes</taxon>
        <taxon>Cestoda</taxon>
        <taxon>Eucestoda</taxon>
        <taxon>Cyclophyllidea</taxon>
        <taxon>Hymenolepididae</taxon>
        <taxon>Hymenolepis</taxon>
    </lineage>
</organism>
<sequence length="374" mass="42630">MQTAKNQRRTTDYQVKQNGFVHSALNLKAPLTSSTTEVNLSPFSEEERLAILSVVKRDLEVRCKEKHRLKQIRNGILQQDSSAPLSLPGTSRVCTLCKVPFMILFNPKMTCSLCRREICKNCSKTYNKELFCRICSRDISYRAMICNWFYETSNASPGYASDTIVRSLFKDKLQGINNFDDDQLYVTVSNYLGPENGTFVNGKVYTPDVLRKNQNDQIIKFGKRYQEIRNNTMKALSKVRTNSAMHTPEEVDKEIDKITQQFTQQTKEALRKLLQMLCITEEKYRMSLDSPVQANTSLRVLEITQRQIESLVGHKVKIPDECIRSEADEDLDSFVASITGGPEEFFANVLLEDLKNAIQTSQSKGKVSQGLSSR</sequence>
<evidence type="ECO:0000313" key="3">
    <source>
        <dbReference type="Proteomes" id="UP000321570"/>
    </source>
</evidence>
<accession>A0A564XVE1</accession>
<proteinExistence type="predicted"/>
<dbReference type="PANTHER" id="PTHR14555:SF3">
    <property type="entry name" value="RABBD DOMAIN-CONTAINING PROTEIN"/>
    <property type="match status" value="1"/>
</dbReference>
<dbReference type="InterPro" id="IPR013083">
    <property type="entry name" value="Znf_RING/FYVE/PHD"/>
</dbReference>
<dbReference type="GO" id="GO:0006886">
    <property type="term" value="P:intracellular protein transport"/>
    <property type="evidence" value="ECO:0007669"/>
    <property type="project" value="InterPro"/>
</dbReference>
<gene>
    <name evidence="2" type="ORF">WMSIL1_LOCUS258</name>
</gene>
<dbReference type="GO" id="GO:0003779">
    <property type="term" value="F:actin binding"/>
    <property type="evidence" value="ECO:0007669"/>
    <property type="project" value="TreeGrafter"/>
</dbReference>
<reference evidence="2 3" key="1">
    <citation type="submission" date="2019-07" db="EMBL/GenBank/DDBJ databases">
        <authorList>
            <person name="Jastrzebski P J."/>
            <person name="Paukszto L."/>
            <person name="Jastrzebski P J."/>
        </authorList>
    </citation>
    <scope>NUCLEOTIDE SEQUENCE [LARGE SCALE GENOMIC DNA]</scope>
    <source>
        <strain evidence="2 3">WMS-il1</strain>
    </source>
</reference>
<dbReference type="GO" id="GO:0031267">
    <property type="term" value="F:small GTPase binding"/>
    <property type="evidence" value="ECO:0007669"/>
    <property type="project" value="InterPro"/>
</dbReference>
<dbReference type="InterPro" id="IPR041282">
    <property type="entry name" value="FYVE_2"/>
</dbReference>